<protein>
    <recommendedName>
        <fullName evidence="2">histidine kinase</fullName>
        <ecNumber evidence="2">2.7.13.3</ecNumber>
    </recommendedName>
</protein>
<dbReference type="InterPro" id="IPR036097">
    <property type="entry name" value="HisK_dim/P_sf"/>
</dbReference>
<dbReference type="InterPro" id="IPR029016">
    <property type="entry name" value="GAF-like_dom_sf"/>
</dbReference>
<comment type="catalytic activity">
    <reaction evidence="1">
        <text>ATP + protein L-histidine = ADP + protein N-phospho-L-histidine.</text>
        <dbReference type="EC" id="2.7.13.3"/>
    </reaction>
</comment>
<name>A0A6P0CE39_9RHOB</name>
<dbReference type="GO" id="GO:0000155">
    <property type="term" value="F:phosphorelay sensor kinase activity"/>
    <property type="evidence" value="ECO:0007669"/>
    <property type="project" value="InterPro"/>
</dbReference>
<dbReference type="EMBL" id="JAABNT010000016">
    <property type="protein sequence ID" value="NEK24459.1"/>
    <property type="molecule type" value="Genomic_DNA"/>
</dbReference>
<dbReference type="CDD" id="cd00082">
    <property type="entry name" value="HisKA"/>
    <property type="match status" value="1"/>
</dbReference>
<dbReference type="Pfam" id="PF02518">
    <property type="entry name" value="HATPase_c"/>
    <property type="match status" value="1"/>
</dbReference>
<dbReference type="InterPro" id="IPR005467">
    <property type="entry name" value="His_kinase_dom"/>
</dbReference>
<dbReference type="InterPro" id="IPR036890">
    <property type="entry name" value="HATPase_C_sf"/>
</dbReference>
<dbReference type="SUPFAM" id="SSF55874">
    <property type="entry name" value="ATPase domain of HSP90 chaperone/DNA topoisomerase II/histidine kinase"/>
    <property type="match status" value="1"/>
</dbReference>
<evidence type="ECO:0000259" key="3">
    <source>
        <dbReference type="PROSITE" id="PS50109"/>
    </source>
</evidence>
<dbReference type="AlphaFoldDB" id="A0A6P0CE39"/>
<feature type="domain" description="Histidine kinase" evidence="3">
    <location>
        <begin position="182"/>
        <end position="397"/>
    </location>
</feature>
<dbReference type="Proteomes" id="UP000468591">
    <property type="component" value="Unassembled WGS sequence"/>
</dbReference>
<dbReference type="Gene3D" id="1.10.287.130">
    <property type="match status" value="1"/>
</dbReference>
<dbReference type="SUPFAM" id="SSF47384">
    <property type="entry name" value="Homodimeric domain of signal transducing histidine kinase"/>
    <property type="match status" value="1"/>
</dbReference>
<dbReference type="EC" id="2.7.13.3" evidence="2"/>
<dbReference type="InterPro" id="IPR003018">
    <property type="entry name" value="GAF"/>
</dbReference>
<dbReference type="PANTHER" id="PTHR43102:SF2">
    <property type="entry name" value="GAF DOMAIN-CONTAINING PROTEIN"/>
    <property type="match status" value="1"/>
</dbReference>
<organism evidence="4 5">
    <name type="scientific">Sulfitobacter sediminilitoris</name>
    <dbReference type="NCBI Taxonomy" id="2698830"/>
    <lineage>
        <taxon>Bacteria</taxon>
        <taxon>Pseudomonadati</taxon>
        <taxon>Pseudomonadota</taxon>
        <taxon>Alphaproteobacteria</taxon>
        <taxon>Rhodobacterales</taxon>
        <taxon>Roseobacteraceae</taxon>
        <taxon>Sulfitobacter</taxon>
    </lineage>
</organism>
<dbReference type="PROSITE" id="PS50109">
    <property type="entry name" value="HIS_KIN"/>
    <property type="match status" value="1"/>
</dbReference>
<gene>
    <name evidence="4" type="ORF">GV827_18920</name>
</gene>
<dbReference type="InterPro" id="IPR003594">
    <property type="entry name" value="HATPase_dom"/>
</dbReference>
<keyword evidence="4" id="KW-0808">Transferase</keyword>
<reference evidence="4 5" key="1">
    <citation type="submission" date="2020-01" db="EMBL/GenBank/DDBJ databases">
        <title>Sulfitobacter sediminilitoris sp. nov., isolated from a tidal flat.</title>
        <authorList>
            <person name="Park S."/>
            <person name="Yoon J.-H."/>
        </authorList>
    </citation>
    <scope>NUCLEOTIDE SEQUENCE [LARGE SCALE GENOMIC DNA]</scope>
    <source>
        <strain evidence="4 5">JBTF-M27</strain>
    </source>
</reference>
<dbReference type="SMART" id="SM00388">
    <property type="entry name" value="HisKA"/>
    <property type="match status" value="1"/>
</dbReference>
<evidence type="ECO:0000313" key="4">
    <source>
        <dbReference type="EMBL" id="NEK24459.1"/>
    </source>
</evidence>
<dbReference type="PANTHER" id="PTHR43102">
    <property type="entry name" value="SLR1143 PROTEIN"/>
    <property type="match status" value="1"/>
</dbReference>
<dbReference type="Pfam" id="PF00512">
    <property type="entry name" value="HisKA"/>
    <property type="match status" value="1"/>
</dbReference>
<dbReference type="SUPFAM" id="SSF55781">
    <property type="entry name" value="GAF domain-like"/>
    <property type="match status" value="1"/>
</dbReference>
<dbReference type="SMART" id="SM00387">
    <property type="entry name" value="HATPase_c"/>
    <property type="match status" value="1"/>
</dbReference>
<evidence type="ECO:0000256" key="1">
    <source>
        <dbReference type="ARBA" id="ARBA00000085"/>
    </source>
</evidence>
<sequence>MRTYPIPFNEVQRSAAVQNVPGLTRENHDVFDNLCRATAALLDCPIAHISVVEEDKQWYKSVVGIDLSDMPKDNSFCTLTIMSDSPMVITDLSKDPKFSEHPMVAEGGPQARFYAGVPLVLSSGYRFGSLCALDLVPHEMPSDQLLVVLEHLGKYVVAALEKAPAAPAVTEDEHGHSTFLNLVGHELRTPLTIVNGGLKLLEHRIEDDVVKQLAKSSIKSTDHLAKLIDSILKFSDVSTGELQLNEQNTDLGALLTNLVETHATALADAHKSIEVTNLSTSRPVLLDPEHINICVTSLLLNSVLHGGDTVELSCTHDAKGHIEIHVIDDGNIDEHVELAELYKPFIIGGDVERRGTRGGLGLGLPLTRKLVELHGGEFEVRSEVDRTVACIRLPKWRELN</sequence>
<keyword evidence="5" id="KW-1185">Reference proteome</keyword>
<dbReference type="Gene3D" id="3.30.565.10">
    <property type="entry name" value="Histidine kinase-like ATPase, C-terminal domain"/>
    <property type="match status" value="1"/>
</dbReference>
<dbReference type="InterPro" id="IPR003661">
    <property type="entry name" value="HisK_dim/P_dom"/>
</dbReference>
<keyword evidence="4" id="KW-0418">Kinase</keyword>
<accession>A0A6P0CE39</accession>
<evidence type="ECO:0000313" key="5">
    <source>
        <dbReference type="Proteomes" id="UP000468591"/>
    </source>
</evidence>
<comment type="caution">
    <text evidence="4">The sequence shown here is derived from an EMBL/GenBank/DDBJ whole genome shotgun (WGS) entry which is preliminary data.</text>
</comment>
<dbReference type="Pfam" id="PF01590">
    <property type="entry name" value="GAF"/>
    <property type="match status" value="1"/>
</dbReference>
<dbReference type="Gene3D" id="3.30.450.40">
    <property type="match status" value="1"/>
</dbReference>
<dbReference type="RefSeq" id="WP_164355388.1">
    <property type="nucleotide sequence ID" value="NZ_JAABNT010000016.1"/>
</dbReference>
<proteinExistence type="predicted"/>
<evidence type="ECO:0000256" key="2">
    <source>
        <dbReference type="ARBA" id="ARBA00012438"/>
    </source>
</evidence>